<dbReference type="PANTHER" id="PTHR39434">
    <property type="match status" value="1"/>
</dbReference>
<dbReference type="PANTHER" id="PTHR39434:SF1">
    <property type="entry name" value="VOC DOMAIN-CONTAINING PROTEIN"/>
    <property type="match status" value="1"/>
</dbReference>
<dbReference type="AlphaFoldDB" id="A0A7G8PS20"/>
<accession>A0A7G8PS20</accession>
<keyword evidence="1" id="KW-0560">Oxidoreductase</keyword>
<dbReference type="EMBL" id="CP052909">
    <property type="protein sequence ID" value="QNJ97136.1"/>
    <property type="molecule type" value="Genomic_DNA"/>
</dbReference>
<keyword evidence="1" id="KW-0223">Dioxygenase</keyword>
<dbReference type="SUPFAM" id="SSF54593">
    <property type="entry name" value="Glyoxalase/Bleomycin resistance protein/Dihydroxybiphenyl dioxygenase"/>
    <property type="match status" value="1"/>
</dbReference>
<dbReference type="Gene3D" id="3.10.180.10">
    <property type="entry name" value="2,3-Dihydroxybiphenyl 1,2-Dioxygenase, domain 1"/>
    <property type="match status" value="1"/>
</dbReference>
<gene>
    <name evidence="1" type="ORF">ALE3EI_0556</name>
</gene>
<sequence>MENRFHISLPCMHIEATEKFYTQILGAAKGRSAKNWVDINLFDHQLTFTKSGKFKFDYPSYTFENTVLPSFHFGILLPDSTWNTLYKKMHAENFLYIDKTSFLTGSKGAHKSFFLRDPNGYIIEFKCFKDAGAVFEV</sequence>
<dbReference type="GO" id="GO:0051213">
    <property type="term" value="F:dioxygenase activity"/>
    <property type="evidence" value="ECO:0007669"/>
    <property type="project" value="UniProtKB-KW"/>
</dbReference>
<proteinExistence type="predicted"/>
<name>A0A7G8PS20_9FLAO</name>
<dbReference type="Proteomes" id="UP000515514">
    <property type="component" value="Chromosome"/>
</dbReference>
<keyword evidence="2" id="KW-1185">Reference proteome</keyword>
<reference evidence="1 2" key="1">
    <citation type="submission" date="2020-04" db="EMBL/GenBank/DDBJ databases">
        <title>Genome sequence of Altibacter aquimarinus strain ALE3EI.</title>
        <authorList>
            <person name="Oh H.-M."/>
            <person name="Jang D."/>
        </authorList>
    </citation>
    <scope>NUCLEOTIDE SEQUENCE [LARGE SCALE GENOMIC DNA]</scope>
    <source>
        <strain evidence="1 2">ALE3EI</strain>
    </source>
</reference>
<evidence type="ECO:0000313" key="1">
    <source>
        <dbReference type="EMBL" id="QNJ97136.1"/>
    </source>
</evidence>
<dbReference type="KEGG" id="alti:ALE3EI_0556"/>
<dbReference type="InterPro" id="IPR029068">
    <property type="entry name" value="Glyas_Bleomycin-R_OHBP_Dase"/>
</dbReference>
<evidence type="ECO:0000313" key="2">
    <source>
        <dbReference type="Proteomes" id="UP000515514"/>
    </source>
</evidence>
<dbReference type="RefSeq" id="WP_186990631.1">
    <property type="nucleotide sequence ID" value="NZ_CP052909.1"/>
</dbReference>
<organism evidence="1 2">
    <name type="scientific">Constantimarinum furrinae</name>
    <dbReference type="NCBI Taxonomy" id="2562285"/>
    <lineage>
        <taxon>Bacteria</taxon>
        <taxon>Pseudomonadati</taxon>
        <taxon>Bacteroidota</taxon>
        <taxon>Flavobacteriia</taxon>
        <taxon>Flavobacteriales</taxon>
        <taxon>Flavobacteriaceae</taxon>
        <taxon>Altibacter/Constantimarinum group</taxon>
        <taxon>Constantimarinum</taxon>
    </lineage>
</organism>
<protein>
    <submittedName>
        <fullName evidence="1">Glyoxalase/bleomycin resistance protein/dioxygenase</fullName>
    </submittedName>
</protein>